<dbReference type="HAMAP" id="MF_00374">
    <property type="entry name" value="Ribosomal_uL29"/>
    <property type="match status" value="1"/>
</dbReference>
<keyword evidence="3 5" id="KW-0687">Ribonucleoprotein</keyword>
<gene>
    <name evidence="5 6" type="primary">rpmC</name>
    <name evidence="6" type="ORF">H1B31_05040</name>
</gene>
<dbReference type="Proteomes" id="UP000515480">
    <property type="component" value="Chromosome"/>
</dbReference>
<keyword evidence="7" id="KW-1185">Reference proteome</keyword>
<dbReference type="InterPro" id="IPR001854">
    <property type="entry name" value="Ribosomal_uL29"/>
</dbReference>
<reference evidence="6 7" key="1">
    <citation type="submission" date="2020-07" db="EMBL/GenBank/DDBJ databases">
        <title>Complete genome and description of Selenomonas timonensis sp. nov., a new bacterium isolated from a gingivitis subject.</title>
        <authorList>
            <person name="Antezack A."/>
        </authorList>
    </citation>
    <scope>NUCLEOTIDE SEQUENCE [LARGE SCALE GENOMIC DNA]</scope>
    <source>
        <strain evidence="6 7">Marseille-Q3039</strain>
    </source>
</reference>
<dbReference type="GO" id="GO:0003735">
    <property type="term" value="F:structural constituent of ribosome"/>
    <property type="evidence" value="ECO:0007669"/>
    <property type="project" value="InterPro"/>
</dbReference>
<evidence type="ECO:0000256" key="3">
    <source>
        <dbReference type="ARBA" id="ARBA00023274"/>
    </source>
</evidence>
<dbReference type="AlphaFoldDB" id="A0A7G7VME9"/>
<name>A0A7G7VME9_9FIRM</name>
<dbReference type="InterPro" id="IPR018254">
    <property type="entry name" value="Ribosomal_uL29_CS"/>
</dbReference>
<proteinExistence type="inferred from homology"/>
<organism evidence="6 7">
    <name type="scientific">Selenomonas timonae</name>
    <dbReference type="NCBI Taxonomy" id="2754044"/>
    <lineage>
        <taxon>Bacteria</taxon>
        <taxon>Bacillati</taxon>
        <taxon>Bacillota</taxon>
        <taxon>Negativicutes</taxon>
        <taxon>Selenomonadales</taxon>
        <taxon>Selenomonadaceae</taxon>
        <taxon>Selenomonas</taxon>
    </lineage>
</organism>
<dbReference type="SUPFAM" id="SSF46561">
    <property type="entry name" value="Ribosomal protein L29 (L29p)"/>
    <property type="match status" value="1"/>
</dbReference>
<evidence type="ECO:0000256" key="5">
    <source>
        <dbReference type="HAMAP-Rule" id="MF_00374"/>
    </source>
</evidence>
<protein>
    <recommendedName>
        <fullName evidence="4 5">Large ribosomal subunit protein uL29</fullName>
    </recommendedName>
</protein>
<evidence type="ECO:0000256" key="1">
    <source>
        <dbReference type="ARBA" id="ARBA00009254"/>
    </source>
</evidence>
<evidence type="ECO:0000313" key="6">
    <source>
        <dbReference type="EMBL" id="QNH55292.1"/>
    </source>
</evidence>
<accession>A0A7G7VME9</accession>
<dbReference type="InterPro" id="IPR036049">
    <property type="entry name" value="Ribosomal_uL29_sf"/>
</dbReference>
<evidence type="ECO:0000256" key="2">
    <source>
        <dbReference type="ARBA" id="ARBA00022980"/>
    </source>
</evidence>
<dbReference type="KEGG" id="stim:H1B31_05040"/>
<dbReference type="PANTHER" id="PTHR10916:SF0">
    <property type="entry name" value="LARGE RIBOSOMAL SUBUNIT PROTEIN UL29C"/>
    <property type="match status" value="1"/>
</dbReference>
<dbReference type="EMBL" id="CP060204">
    <property type="protein sequence ID" value="QNH55292.1"/>
    <property type="molecule type" value="Genomic_DNA"/>
</dbReference>
<keyword evidence="2 5" id="KW-0689">Ribosomal protein</keyword>
<dbReference type="GO" id="GO:0006412">
    <property type="term" value="P:translation"/>
    <property type="evidence" value="ECO:0007669"/>
    <property type="project" value="UniProtKB-UniRule"/>
</dbReference>
<evidence type="ECO:0000256" key="4">
    <source>
        <dbReference type="ARBA" id="ARBA00035204"/>
    </source>
</evidence>
<dbReference type="GO" id="GO:0022625">
    <property type="term" value="C:cytosolic large ribosomal subunit"/>
    <property type="evidence" value="ECO:0007669"/>
    <property type="project" value="TreeGrafter"/>
</dbReference>
<dbReference type="InterPro" id="IPR050063">
    <property type="entry name" value="Ribosomal_protein_uL29"/>
</dbReference>
<dbReference type="RefSeq" id="WP_009441256.1">
    <property type="nucleotide sequence ID" value="NZ_CP060204.1"/>
</dbReference>
<dbReference type="CDD" id="cd00427">
    <property type="entry name" value="Ribosomal_L29_HIP"/>
    <property type="match status" value="1"/>
</dbReference>
<evidence type="ECO:0000313" key="7">
    <source>
        <dbReference type="Proteomes" id="UP000515480"/>
    </source>
</evidence>
<dbReference type="PANTHER" id="PTHR10916">
    <property type="entry name" value="60S RIBOSOMAL PROTEIN L35/50S RIBOSOMAL PROTEIN L29"/>
    <property type="match status" value="1"/>
</dbReference>
<comment type="similarity">
    <text evidence="1 5">Belongs to the universal ribosomal protein uL29 family.</text>
</comment>
<dbReference type="FunFam" id="1.10.287.310:FF:000001">
    <property type="entry name" value="50S ribosomal protein L29"/>
    <property type="match status" value="1"/>
</dbReference>
<dbReference type="PROSITE" id="PS00579">
    <property type="entry name" value="RIBOSOMAL_L29"/>
    <property type="match status" value="1"/>
</dbReference>
<dbReference type="Pfam" id="PF00831">
    <property type="entry name" value="Ribosomal_L29"/>
    <property type="match status" value="1"/>
</dbReference>
<dbReference type="NCBIfam" id="TIGR00012">
    <property type="entry name" value="L29"/>
    <property type="match status" value="1"/>
</dbReference>
<sequence>MKVDEIRGLSADELKEKLASLKEELFGLRFQHATGQLDNPMRIKDVKKTIARIKTIQREQANA</sequence>
<dbReference type="Gene3D" id="1.10.287.310">
    <property type="match status" value="1"/>
</dbReference>